<proteinExistence type="predicted"/>
<organism evidence="3 4">
    <name type="scientific">Lactuca saligna</name>
    <name type="common">Willowleaf lettuce</name>
    <dbReference type="NCBI Taxonomy" id="75948"/>
    <lineage>
        <taxon>Eukaryota</taxon>
        <taxon>Viridiplantae</taxon>
        <taxon>Streptophyta</taxon>
        <taxon>Embryophyta</taxon>
        <taxon>Tracheophyta</taxon>
        <taxon>Spermatophyta</taxon>
        <taxon>Magnoliopsida</taxon>
        <taxon>eudicotyledons</taxon>
        <taxon>Gunneridae</taxon>
        <taxon>Pentapetalae</taxon>
        <taxon>asterids</taxon>
        <taxon>campanulids</taxon>
        <taxon>Asterales</taxon>
        <taxon>Asteraceae</taxon>
        <taxon>Cichorioideae</taxon>
        <taxon>Cichorieae</taxon>
        <taxon>Lactucinae</taxon>
        <taxon>Lactuca</taxon>
    </lineage>
</organism>
<gene>
    <name evidence="3" type="ORF">LSALG_LOCUS8655</name>
</gene>
<sequence>MAFLISLPFILRIHLCNISMPSNMSYNQPFLNKEMLIPKLEILKILGIDKLKEIWPCQFSGNDEVNTCMLREIHVKECDNLVNLLPTNPMSLLHHVEEISVFSMWKY</sequence>
<name>A0AA35V7A8_LACSI</name>
<keyword evidence="1" id="KW-0732">Signal</keyword>
<feature type="chain" id="PRO_5041246375" description="Disease resistance protein At4g27190-like leucine-rich repeats domain-containing protein" evidence="1">
    <location>
        <begin position="19"/>
        <end position="107"/>
    </location>
</feature>
<reference evidence="3" key="1">
    <citation type="submission" date="2023-04" db="EMBL/GenBank/DDBJ databases">
        <authorList>
            <person name="Vijverberg K."/>
            <person name="Xiong W."/>
            <person name="Schranz E."/>
        </authorList>
    </citation>
    <scope>NUCLEOTIDE SEQUENCE</scope>
</reference>
<evidence type="ECO:0000313" key="4">
    <source>
        <dbReference type="Proteomes" id="UP001177003"/>
    </source>
</evidence>
<dbReference type="Proteomes" id="UP001177003">
    <property type="component" value="Chromosome 1"/>
</dbReference>
<protein>
    <recommendedName>
        <fullName evidence="2">Disease resistance protein At4g27190-like leucine-rich repeats domain-containing protein</fullName>
    </recommendedName>
</protein>
<keyword evidence="4" id="KW-1185">Reference proteome</keyword>
<accession>A0AA35V7A8</accession>
<feature type="signal peptide" evidence="1">
    <location>
        <begin position="1"/>
        <end position="18"/>
    </location>
</feature>
<feature type="domain" description="Disease resistance protein At4g27190-like leucine-rich repeats" evidence="2">
    <location>
        <begin position="41"/>
        <end position="101"/>
    </location>
</feature>
<dbReference type="AlphaFoldDB" id="A0AA35V7A8"/>
<dbReference type="Pfam" id="PF23247">
    <property type="entry name" value="LRR_RPS2"/>
    <property type="match status" value="1"/>
</dbReference>
<evidence type="ECO:0000313" key="3">
    <source>
        <dbReference type="EMBL" id="CAI9268221.1"/>
    </source>
</evidence>
<evidence type="ECO:0000256" key="1">
    <source>
        <dbReference type="SAM" id="SignalP"/>
    </source>
</evidence>
<dbReference type="InterPro" id="IPR057135">
    <property type="entry name" value="At4g27190-like_LRR"/>
</dbReference>
<dbReference type="EMBL" id="OX465077">
    <property type="protein sequence ID" value="CAI9268221.1"/>
    <property type="molecule type" value="Genomic_DNA"/>
</dbReference>
<evidence type="ECO:0000259" key="2">
    <source>
        <dbReference type="Pfam" id="PF23247"/>
    </source>
</evidence>